<keyword evidence="1" id="KW-0472">Membrane</keyword>
<organism evidence="2 3">
    <name type="scientific">Monilinia fructicola</name>
    <name type="common">Brown rot fungus</name>
    <name type="synonym">Ciboria fructicola</name>
    <dbReference type="NCBI Taxonomy" id="38448"/>
    <lineage>
        <taxon>Eukaryota</taxon>
        <taxon>Fungi</taxon>
        <taxon>Dikarya</taxon>
        <taxon>Ascomycota</taxon>
        <taxon>Pezizomycotina</taxon>
        <taxon>Leotiomycetes</taxon>
        <taxon>Helotiales</taxon>
        <taxon>Sclerotiniaceae</taxon>
        <taxon>Monilinia</taxon>
    </lineage>
</organism>
<evidence type="ECO:0000256" key="1">
    <source>
        <dbReference type="SAM" id="Phobius"/>
    </source>
</evidence>
<keyword evidence="1" id="KW-0812">Transmembrane</keyword>
<evidence type="ECO:0000313" key="2">
    <source>
        <dbReference type="EMBL" id="KAA8573361.1"/>
    </source>
</evidence>
<dbReference type="Proteomes" id="UP000322873">
    <property type="component" value="Unassembled WGS sequence"/>
</dbReference>
<keyword evidence="3" id="KW-1185">Reference proteome</keyword>
<evidence type="ECO:0000313" key="3">
    <source>
        <dbReference type="Proteomes" id="UP000322873"/>
    </source>
</evidence>
<sequence length="96" mass="10721">MGSLETVCYLTPTTVIVIAILLLLAALWTAIVNHMCELDDHHCENKVKAVIYLGRDLYESLEGFDINEGMALCLKLIALCLCNRAEAWILAGDRRK</sequence>
<accession>A0A5M9JVZ5</accession>
<reference evidence="2 3" key="1">
    <citation type="submission" date="2019-06" db="EMBL/GenBank/DDBJ databases">
        <title>Genome Sequence of the Brown Rot Fungal Pathogen Monilinia fructicola.</title>
        <authorList>
            <person name="De Miccolis Angelini R.M."/>
            <person name="Landi L."/>
            <person name="Abate D."/>
            <person name="Pollastro S."/>
            <person name="Romanazzi G."/>
            <person name="Faretra F."/>
        </authorList>
    </citation>
    <scope>NUCLEOTIDE SEQUENCE [LARGE SCALE GENOMIC DNA]</scope>
    <source>
        <strain evidence="2 3">Mfrc123</strain>
    </source>
</reference>
<gene>
    <name evidence="2" type="ORF">EYC84_003843</name>
</gene>
<dbReference type="AlphaFoldDB" id="A0A5M9JVZ5"/>
<keyword evidence="1" id="KW-1133">Transmembrane helix</keyword>
<protein>
    <submittedName>
        <fullName evidence="2">Uncharacterized protein</fullName>
    </submittedName>
</protein>
<proteinExistence type="predicted"/>
<feature type="transmembrane region" description="Helical" evidence="1">
    <location>
        <begin position="7"/>
        <end position="31"/>
    </location>
</feature>
<comment type="caution">
    <text evidence="2">The sequence shown here is derived from an EMBL/GenBank/DDBJ whole genome shotgun (WGS) entry which is preliminary data.</text>
</comment>
<dbReference type="EMBL" id="VICG01000004">
    <property type="protein sequence ID" value="KAA8573361.1"/>
    <property type="molecule type" value="Genomic_DNA"/>
</dbReference>
<name>A0A5M9JVZ5_MONFR</name>